<dbReference type="Pfam" id="PF14686">
    <property type="entry name" value="fn3_3"/>
    <property type="match status" value="1"/>
</dbReference>
<feature type="domain" description="Rhamnogalacturonan lyase" evidence="14">
    <location>
        <begin position="427"/>
        <end position="564"/>
    </location>
</feature>
<evidence type="ECO:0000256" key="11">
    <source>
        <dbReference type="ARBA" id="ARBA00023326"/>
    </source>
</evidence>
<dbReference type="InterPro" id="IPR015364">
    <property type="entry name" value="RhgB_N"/>
</dbReference>
<dbReference type="OrthoDB" id="114708at2759"/>
<evidence type="ECO:0000256" key="5">
    <source>
        <dbReference type="ARBA" id="ARBA00022525"/>
    </source>
</evidence>
<evidence type="ECO:0000256" key="12">
    <source>
        <dbReference type="SAM" id="MobiDB-lite"/>
    </source>
</evidence>
<evidence type="ECO:0000256" key="7">
    <source>
        <dbReference type="ARBA" id="ARBA00023157"/>
    </source>
</evidence>
<feature type="region of interest" description="Disordered" evidence="12">
    <location>
        <begin position="514"/>
        <end position="533"/>
    </location>
</feature>
<protein>
    <recommendedName>
        <fullName evidence="4">rhamnogalacturonan endolyase</fullName>
        <ecNumber evidence="4">4.2.2.23</ecNumber>
    </recommendedName>
</protein>
<dbReference type="EC" id="4.2.2.23" evidence="4"/>
<dbReference type="Proteomes" id="UP000011668">
    <property type="component" value="Unassembled WGS sequence"/>
</dbReference>
<keyword evidence="6" id="KW-0732">Signal</keyword>
<dbReference type="GO" id="GO:0030246">
    <property type="term" value="F:carbohydrate binding"/>
    <property type="evidence" value="ECO:0007669"/>
    <property type="project" value="InterPro"/>
</dbReference>
<gene>
    <name evidence="16" type="ORF">AG1IA_06618</name>
</gene>
<keyword evidence="9" id="KW-0119">Carbohydrate metabolism</keyword>
<evidence type="ECO:0000259" key="15">
    <source>
        <dbReference type="Pfam" id="PF14686"/>
    </source>
</evidence>
<dbReference type="InterPro" id="IPR029413">
    <property type="entry name" value="RG-lyase_II"/>
</dbReference>
<dbReference type="STRING" id="983506.L8WRF3"/>
<keyword evidence="11" id="KW-0624">Polysaccharide degradation</keyword>
<feature type="domain" description="Rhamnogalacturonase B N-terminal" evidence="13">
    <location>
        <begin position="160"/>
        <end position="325"/>
    </location>
</feature>
<dbReference type="Gene3D" id="2.60.40.1120">
    <property type="entry name" value="Carboxypeptidase-like, regulatory domain"/>
    <property type="match status" value="1"/>
</dbReference>
<evidence type="ECO:0000256" key="9">
    <source>
        <dbReference type="ARBA" id="ARBA00023277"/>
    </source>
</evidence>
<dbReference type="GO" id="GO:0071555">
    <property type="term" value="P:cell wall organization"/>
    <property type="evidence" value="ECO:0007669"/>
    <property type="project" value="UniProtKB-KW"/>
</dbReference>
<evidence type="ECO:0000256" key="2">
    <source>
        <dbReference type="ARBA" id="ARBA00004613"/>
    </source>
</evidence>
<reference evidence="16 17" key="1">
    <citation type="journal article" date="2013" name="Nat. Commun.">
        <title>The evolution and pathogenic mechanisms of the rice sheath blight pathogen.</title>
        <authorList>
            <person name="Zheng A."/>
            <person name="Lin R."/>
            <person name="Xu L."/>
            <person name="Qin P."/>
            <person name="Tang C."/>
            <person name="Ai P."/>
            <person name="Zhang D."/>
            <person name="Liu Y."/>
            <person name="Sun Z."/>
            <person name="Feng H."/>
            <person name="Wang Y."/>
            <person name="Chen Y."/>
            <person name="Liang X."/>
            <person name="Fu R."/>
            <person name="Li Q."/>
            <person name="Zhang J."/>
            <person name="Yu X."/>
            <person name="Xie Z."/>
            <person name="Ding L."/>
            <person name="Guan P."/>
            <person name="Tang J."/>
            <person name="Liang Y."/>
            <person name="Wang S."/>
            <person name="Deng Q."/>
            <person name="Li S."/>
            <person name="Zhu J."/>
            <person name="Wang L."/>
            <person name="Liu H."/>
            <person name="Li P."/>
        </authorList>
    </citation>
    <scope>NUCLEOTIDE SEQUENCE [LARGE SCALE GENOMIC DNA]</scope>
    <source>
        <strain evidence="17">AG-1 IA</strain>
    </source>
</reference>
<evidence type="ECO:0000256" key="6">
    <source>
        <dbReference type="ARBA" id="ARBA00022729"/>
    </source>
</evidence>
<evidence type="ECO:0000259" key="13">
    <source>
        <dbReference type="Pfam" id="PF09284"/>
    </source>
</evidence>
<dbReference type="InterPro" id="IPR011013">
    <property type="entry name" value="Gal_mutarotase_sf_dom"/>
</dbReference>
<dbReference type="InterPro" id="IPR013784">
    <property type="entry name" value="Carb-bd-like_fold"/>
</dbReference>
<dbReference type="HOGENOM" id="CLU_427712_0_0_1"/>
<dbReference type="Pfam" id="PF09284">
    <property type="entry name" value="RhgB_N"/>
    <property type="match status" value="1"/>
</dbReference>
<name>L8WRF3_THACA</name>
<dbReference type="GO" id="GO:0102210">
    <property type="term" value="F:rhamnogalacturonan endolyase activity"/>
    <property type="evidence" value="ECO:0007669"/>
    <property type="project" value="UniProtKB-EC"/>
</dbReference>
<dbReference type="PANTHER" id="PTHR36574:SF1">
    <property type="entry name" value="RHAMNOGALACTURONATE LYASE-RELATED"/>
    <property type="match status" value="1"/>
</dbReference>
<dbReference type="GO" id="GO:0045490">
    <property type="term" value="P:pectin catabolic process"/>
    <property type="evidence" value="ECO:0007669"/>
    <property type="project" value="TreeGrafter"/>
</dbReference>
<dbReference type="Gene3D" id="2.70.98.10">
    <property type="match status" value="1"/>
</dbReference>
<dbReference type="PANTHER" id="PTHR36574">
    <property type="entry name" value="RHAMNOGALACTURONATE LYASE-RELATED"/>
    <property type="match status" value="1"/>
</dbReference>
<proteinExistence type="inferred from homology"/>
<evidence type="ECO:0000256" key="8">
    <source>
        <dbReference type="ARBA" id="ARBA00023239"/>
    </source>
</evidence>
<dbReference type="SUPFAM" id="SSF49452">
    <property type="entry name" value="Starch-binding domain-like"/>
    <property type="match status" value="1"/>
</dbReference>
<evidence type="ECO:0000313" key="16">
    <source>
        <dbReference type="EMBL" id="ELU39352.1"/>
    </source>
</evidence>
<comment type="similarity">
    <text evidence="3">Belongs to the polysaccharide lyase 4 family.</text>
</comment>
<accession>L8WRF3</accession>
<keyword evidence="5" id="KW-0964">Secreted</keyword>
<dbReference type="InterPro" id="IPR008979">
    <property type="entry name" value="Galactose-bd-like_sf"/>
</dbReference>
<evidence type="ECO:0000313" key="17">
    <source>
        <dbReference type="Proteomes" id="UP000011668"/>
    </source>
</evidence>
<evidence type="ECO:0000256" key="10">
    <source>
        <dbReference type="ARBA" id="ARBA00023316"/>
    </source>
</evidence>
<evidence type="ECO:0000259" key="14">
    <source>
        <dbReference type="Pfam" id="PF14683"/>
    </source>
</evidence>
<dbReference type="EMBL" id="AFRT01001802">
    <property type="protein sequence ID" value="ELU39352.1"/>
    <property type="molecule type" value="Genomic_DNA"/>
</dbReference>
<dbReference type="SUPFAM" id="SSF49785">
    <property type="entry name" value="Galactose-binding domain-like"/>
    <property type="match status" value="1"/>
</dbReference>
<feature type="domain" description="Rhamnogalacturonan lyase" evidence="15">
    <location>
        <begin position="341"/>
        <end position="415"/>
    </location>
</feature>
<comment type="caution">
    <text evidence="16">The sequence shown here is derived from an EMBL/GenBank/DDBJ whole genome shotgun (WGS) entry which is preliminary data.</text>
</comment>
<dbReference type="InterPro" id="IPR016590">
    <property type="entry name" value="Rhamnogalacturonase_B"/>
</dbReference>
<evidence type="ECO:0000256" key="3">
    <source>
        <dbReference type="ARBA" id="ARBA00010418"/>
    </source>
</evidence>
<comment type="subcellular location">
    <subcellularLocation>
        <location evidence="2">Secreted</location>
    </subcellularLocation>
</comment>
<keyword evidence="7" id="KW-1015">Disulfide bond</keyword>
<organism evidence="16 17">
    <name type="scientific">Thanatephorus cucumeris (strain AG1-IA)</name>
    <name type="common">Rice sheath blight fungus</name>
    <name type="synonym">Rhizoctonia solani</name>
    <dbReference type="NCBI Taxonomy" id="983506"/>
    <lineage>
        <taxon>Eukaryota</taxon>
        <taxon>Fungi</taxon>
        <taxon>Dikarya</taxon>
        <taxon>Basidiomycota</taxon>
        <taxon>Agaricomycotina</taxon>
        <taxon>Agaricomycetes</taxon>
        <taxon>Cantharellales</taxon>
        <taxon>Ceratobasidiaceae</taxon>
        <taxon>Rhizoctonia</taxon>
        <taxon>Rhizoctonia solani AG-1</taxon>
    </lineage>
</organism>
<keyword evidence="10" id="KW-0961">Cell wall biogenesis/degradation</keyword>
<comment type="catalytic activity">
    <reaction evidence="1">
        <text>Endotype eliminative cleavage of L-alpha-rhamnopyranosyl-(1-&gt;4)-alpha-D-galactopyranosyluronic acid bonds of rhamnogalacturonan I domains in ramified hairy regions of pectin leaving L-rhamnopyranose at the reducing end and 4-deoxy-4,5-unsaturated D-galactopyranosyluronic acid at the non-reducing end.</text>
        <dbReference type="EC" id="4.2.2.23"/>
    </reaction>
</comment>
<dbReference type="InterPro" id="IPR029411">
    <property type="entry name" value="RG-lyase_III"/>
</dbReference>
<dbReference type="CDD" id="cd10317">
    <property type="entry name" value="RGL4_C"/>
    <property type="match status" value="1"/>
</dbReference>
<dbReference type="AlphaFoldDB" id="L8WRF3"/>
<dbReference type="CDD" id="cd10316">
    <property type="entry name" value="RGL4_M"/>
    <property type="match status" value="1"/>
</dbReference>
<keyword evidence="8" id="KW-0456">Lyase</keyword>
<dbReference type="GO" id="GO:0005576">
    <property type="term" value="C:extracellular region"/>
    <property type="evidence" value="ECO:0007669"/>
    <property type="project" value="UniProtKB-SubCell"/>
</dbReference>
<keyword evidence="17" id="KW-1185">Reference proteome</keyword>
<dbReference type="InterPro" id="IPR014718">
    <property type="entry name" value="GH-type_carb-bd"/>
</dbReference>
<evidence type="ECO:0000256" key="4">
    <source>
        <dbReference type="ARBA" id="ARBA00012437"/>
    </source>
</evidence>
<dbReference type="SUPFAM" id="SSF74650">
    <property type="entry name" value="Galactose mutarotase-like"/>
    <property type="match status" value="1"/>
</dbReference>
<dbReference type="Gene3D" id="2.60.120.260">
    <property type="entry name" value="Galactose-binding domain-like"/>
    <property type="match status" value="1"/>
</dbReference>
<evidence type="ECO:0000256" key="1">
    <source>
        <dbReference type="ARBA" id="ARBA00001324"/>
    </source>
</evidence>
<dbReference type="Pfam" id="PF14683">
    <property type="entry name" value="CBM-like"/>
    <property type="match status" value="1"/>
</dbReference>
<sequence length="640" mass="70349">MGNQLVPDNPFGTACLILRPSNPRLFRISIRRTCDWYSYQRRLHFLLPMRQKNLMARRHGDTVSKERGNASLLLTSFIAPAFAGFGVKESGNSFVVDTDGGLVFTAKPMLIKRTRMVEFRSGQCTMLVDQDRELHQDYLHDQHIDPCTQILRRPIQESCITAEPSVGELRFIARLNANTIPNGHGASKVAGSSSTVEGSDVFVVSGQTRSKCEYSVCSLLKRGLKLLCAVYSSKQFIDDQVHGATGSGIGAYMIIPGTGYESTSGGPFFRDHQHQPYAYVILTQVSCPGGQQEIYYYMNSGHTQTEDYRMGLHGPYLLQFTTGNLAFWDGLGIKGYVPRSGRGFVKGKASGVPSNYAGLVVVGWSNSAAQYWARAEASTGNYFSPAMKPGTYTMTSNELAVAKSTVTISAGQTSTANIQSTEANPSTIWQIGEFDGTPRGFLNADPSDKRMHEWLRTYTVGQQGIGYFPMAIFKAIGPATVRWAMNSSQTGARTLEIGVTLAFAGGRPQVTINGWTGPAPPAPSQPNSRGVTRDCTRQNTLYTVKIPAGVLKSNEVNVMTINVISGSSVGHSLIEFYFYKSHVVFRPGTRMFCDFYLCKCTRGFERIWGGGDAYGQYRTRLAFTFIMSYSGMCIMLAVDK</sequence>